<sequence length="89" mass="9915">MSDHHKPSSNQPVTLARPITLTSVFHLLLGIVIPSFIPLCGHRLLASGLVCIRDIYLLIDVVHQEKLPGLFRTKLVLMPTISARQGRRP</sequence>
<reference evidence="2 3" key="1">
    <citation type="submission" date="2019-01" db="EMBL/GenBank/DDBJ databases">
        <title>Draft genome sequences of three monokaryotic isolates of the white-rot basidiomycete fungus Dichomitus squalens.</title>
        <authorList>
            <consortium name="DOE Joint Genome Institute"/>
            <person name="Lopez S.C."/>
            <person name="Andreopoulos B."/>
            <person name="Pangilinan J."/>
            <person name="Lipzen A."/>
            <person name="Riley R."/>
            <person name="Ahrendt S."/>
            <person name="Ng V."/>
            <person name="Barry K."/>
            <person name="Daum C."/>
            <person name="Grigoriev I.V."/>
            <person name="Hilden K.S."/>
            <person name="Makela M.R."/>
            <person name="de Vries R.P."/>
        </authorList>
    </citation>
    <scope>NUCLEOTIDE SEQUENCE [LARGE SCALE GENOMIC DNA]</scope>
    <source>
        <strain evidence="2 3">CBS 464.89</strain>
    </source>
</reference>
<evidence type="ECO:0000256" key="1">
    <source>
        <dbReference type="SAM" id="Phobius"/>
    </source>
</evidence>
<feature type="transmembrane region" description="Helical" evidence="1">
    <location>
        <begin position="15"/>
        <end position="37"/>
    </location>
</feature>
<organism evidence="2 3">
    <name type="scientific">Dichomitus squalens</name>
    <dbReference type="NCBI Taxonomy" id="114155"/>
    <lineage>
        <taxon>Eukaryota</taxon>
        <taxon>Fungi</taxon>
        <taxon>Dikarya</taxon>
        <taxon>Basidiomycota</taxon>
        <taxon>Agaricomycotina</taxon>
        <taxon>Agaricomycetes</taxon>
        <taxon>Polyporales</taxon>
        <taxon>Polyporaceae</taxon>
        <taxon>Dichomitus</taxon>
    </lineage>
</organism>
<dbReference type="Proteomes" id="UP000292082">
    <property type="component" value="Unassembled WGS sequence"/>
</dbReference>
<name>A0A4V2KA15_9APHY</name>
<keyword evidence="1" id="KW-0472">Membrane</keyword>
<dbReference type="EMBL" id="ML145084">
    <property type="protein sequence ID" value="TBU66028.1"/>
    <property type="molecule type" value="Genomic_DNA"/>
</dbReference>
<accession>A0A4V2KA15</accession>
<keyword evidence="1" id="KW-1133">Transmembrane helix</keyword>
<gene>
    <name evidence="2" type="ORF">BD310DRAFT_912604</name>
</gene>
<keyword evidence="1" id="KW-0812">Transmembrane</keyword>
<protein>
    <submittedName>
        <fullName evidence="2">Uncharacterized protein</fullName>
    </submittedName>
</protein>
<keyword evidence="3" id="KW-1185">Reference proteome</keyword>
<evidence type="ECO:0000313" key="2">
    <source>
        <dbReference type="EMBL" id="TBU66028.1"/>
    </source>
</evidence>
<proteinExistence type="predicted"/>
<evidence type="ECO:0000313" key="3">
    <source>
        <dbReference type="Proteomes" id="UP000292082"/>
    </source>
</evidence>
<dbReference type="AlphaFoldDB" id="A0A4V2KA15"/>